<evidence type="ECO:0000313" key="3">
    <source>
        <dbReference type="EMBL" id="CAG5105658.1"/>
    </source>
</evidence>
<dbReference type="InterPro" id="IPR011009">
    <property type="entry name" value="Kinase-like_dom_sf"/>
</dbReference>
<feature type="region of interest" description="Disordered" evidence="2">
    <location>
        <begin position="130"/>
        <end position="149"/>
    </location>
</feature>
<proteinExistence type="predicted"/>
<feature type="compositionally biased region" description="Polar residues" evidence="2">
    <location>
        <begin position="132"/>
        <end position="147"/>
    </location>
</feature>
<feature type="coiled-coil region" evidence="1">
    <location>
        <begin position="178"/>
        <end position="257"/>
    </location>
</feature>
<feature type="coiled-coil region" evidence="1">
    <location>
        <begin position="53"/>
        <end position="80"/>
    </location>
</feature>
<organism evidence="3 4">
    <name type="scientific">Oikopleura dioica</name>
    <name type="common">Tunicate</name>
    <dbReference type="NCBI Taxonomy" id="34765"/>
    <lineage>
        <taxon>Eukaryota</taxon>
        <taxon>Metazoa</taxon>
        <taxon>Chordata</taxon>
        <taxon>Tunicata</taxon>
        <taxon>Appendicularia</taxon>
        <taxon>Copelata</taxon>
        <taxon>Oikopleuridae</taxon>
        <taxon>Oikopleura</taxon>
    </lineage>
</organism>
<name>A0ABN7SX51_OIKDI</name>
<sequence>MFSDFFFKEYEKEYKKEKTLGHVEKGVLGKTILAKKKQGNDLIKEGTLVVIKHIELSRNREKAKNELANIRLEAARLKKLVHPFIVRYLDEHESGKQDSRFPENFGSIMPIYEKLKNETETTKKEPLPWYVQNETPSKSPIKRTNTLPVKPNYKEHNFAQRMASSPNLFLMQEYSTDQEHIQYKLSEIERRKQQFQKECENHIQKGNELTREKQELEQKLAELTKRVDDWNDSQKKLNDENRRLIEQETELKRSLHEEKKPQKLENYHRDLGKDLTRMLRRQISMNDQYYKVDFIPERKYIEMSEEELRELGDSSYDLDVITQVTIELDIRNSSSKNGVRYLKFVDGRINDQIDVIHQTMTWVEPEKSLYKTTGNLPENAVKISEDEFNQAAYNK</sequence>
<evidence type="ECO:0000313" key="4">
    <source>
        <dbReference type="Proteomes" id="UP001158576"/>
    </source>
</evidence>
<evidence type="ECO:0000256" key="2">
    <source>
        <dbReference type="SAM" id="MobiDB-lite"/>
    </source>
</evidence>
<keyword evidence="1" id="KW-0175">Coiled coil</keyword>
<reference evidence="3 4" key="1">
    <citation type="submission" date="2021-04" db="EMBL/GenBank/DDBJ databases">
        <authorList>
            <person name="Bliznina A."/>
        </authorList>
    </citation>
    <scope>NUCLEOTIDE SEQUENCE [LARGE SCALE GENOMIC DNA]</scope>
</reference>
<gene>
    <name evidence="3" type="ORF">OKIOD_LOCUS11097</name>
</gene>
<evidence type="ECO:0000256" key="1">
    <source>
        <dbReference type="SAM" id="Coils"/>
    </source>
</evidence>
<dbReference type="EMBL" id="OU015566">
    <property type="protein sequence ID" value="CAG5105658.1"/>
    <property type="molecule type" value="Genomic_DNA"/>
</dbReference>
<dbReference type="Gene3D" id="3.30.200.20">
    <property type="entry name" value="Phosphorylase Kinase, domain 1"/>
    <property type="match status" value="1"/>
</dbReference>
<protein>
    <submittedName>
        <fullName evidence="3">Oidioi.mRNA.OKI2018_I69.chr1.g2332.t1.cds</fullName>
    </submittedName>
</protein>
<keyword evidence="4" id="KW-1185">Reference proteome</keyword>
<accession>A0ABN7SX51</accession>
<dbReference type="Proteomes" id="UP001158576">
    <property type="component" value="Chromosome 1"/>
</dbReference>
<dbReference type="SUPFAM" id="SSF56112">
    <property type="entry name" value="Protein kinase-like (PK-like)"/>
    <property type="match status" value="1"/>
</dbReference>